<evidence type="ECO:0000259" key="4">
    <source>
        <dbReference type="Pfam" id="PF18413"/>
    </source>
</evidence>
<dbReference type="InterPro" id="IPR018003">
    <property type="entry name" value="Insecticidal_toxin/plasmid_vir"/>
</dbReference>
<feature type="coiled-coil region" evidence="2">
    <location>
        <begin position="2206"/>
        <end position="2240"/>
    </location>
</feature>
<reference evidence="6" key="1">
    <citation type="submission" date="2021-01" db="EMBL/GenBank/DDBJ databases">
        <title>Fulvivirga kasyanovii gen. nov., sp nov., a novel member of the phylum Bacteroidetes isolated from seawater in a mussel farm.</title>
        <authorList>
            <person name="Zhao L.-H."/>
            <person name="Wang Z.-J."/>
        </authorList>
    </citation>
    <scope>NUCLEOTIDE SEQUENCE</scope>
    <source>
        <strain evidence="6">29W222</strain>
    </source>
</reference>
<organism evidence="6 7">
    <name type="scientific">Fulvivirga marina</name>
    <dbReference type="NCBI Taxonomy" id="2494733"/>
    <lineage>
        <taxon>Bacteria</taxon>
        <taxon>Pseudomonadati</taxon>
        <taxon>Bacteroidota</taxon>
        <taxon>Cytophagia</taxon>
        <taxon>Cytophagales</taxon>
        <taxon>Fulvivirgaceae</taxon>
        <taxon>Fulvivirga</taxon>
    </lineage>
</organism>
<dbReference type="Pfam" id="PF03538">
    <property type="entry name" value="VRP1"/>
    <property type="match status" value="1"/>
</dbReference>
<evidence type="ECO:0000256" key="1">
    <source>
        <dbReference type="ARBA" id="ARBA00023026"/>
    </source>
</evidence>
<dbReference type="EMBL" id="JAEUGD010000064">
    <property type="protein sequence ID" value="MBL6448467.1"/>
    <property type="molecule type" value="Genomic_DNA"/>
</dbReference>
<dbReference type="InterPro" id="IPR040840">
    <property type="entry name" value="TcA_TcB_BD"/>
</dbReference>
<evidence type="ECO:0000313" key="7">
    <source>
        <dbReference type="Proteomes" id="UP000614216"/>
    </source>
</evidence>
<evidence type="ECO:0000259" key="5">
    <source>
        <dbReference type="Pfam" id="PF20220"/>
    </source>
</evidence>
<evidence type="ECO:0000313" key="6">
    <source>
        <dbReference type="EMBL" id="MBL6448467.1"/>
    </source>
</evidence>
<gene>
    <name evidence="6" type="ORF">JMN32_19295</name>
</gene>
<proteinExistence type="predicted"/>
<evidence type="ECO:0000259" key="3">
    <source>
        <dbReference type="Pfam" id="PF18276"/>
    </source>
</evidence>
<keyword evidence="2" id="KW-0175">Coiled coil</keyword>
<protein>
    <recommendedName>
        <fullName evidence="8">Virulence plasmid A protein</fullName>
    </recommendedName>
</protein>
<dbReference type="Proteomes" id="UP000614216">
    <property type="component" value="Unassembled WGS sequence"/>
</dbReference>
<evidence type="ECO:0000256" key="2">
    <source>
        <dbReference type="SAM" id="Coils"/>
    </source>
</evidence>
<dbReference type="Pfam" id="PF20220">
    <property type="entry name" value="ABC_toxin_N"/>
    <property type="match status" value="1"/>
</dbReference>
<dbReference type="Pfam" id="PF18276">
    <property type="entry name" value="TcA_TcB_BD"/>
    <property type="match status" value="1"/>
</dbReference>
<sequence length="2669" mass="301764">MSKKKEVFRLRGTQFKSFYKSNGSFDILSFDFHAKDQVSQLNLKDIKDTEAFINQLKVRQRLLRLSPDEDIIEKLIEKGWTSAHKIAHYSEDNFVRLVKEYINTDDELVRNIHKRATDVKQRAALLYGNIKDQVASPFYNSTLFANTRAETTEKYSSIPGYTDLFGTLDYCECRHCNSILSPAAYFVDLMRVTNEYITVPNEQTIPADRTLRARRPDLFQIPLDCSHTNDLVQYLQIVNGVMIVKIAVDKQVDTLQYMATTNYPFNAPYNQPLEKIRASVEHFGMSLSDIYEIYQVPEMEVAREKLTLSIEGYDLITTPDATPAGLTDSYGLEITETSLGGLDHTVLFAYQTGLHIDRVQVLIYEHLNQEEIESNAIPHSLYVNQVLPENTYLQIEVNQSDPDNPYSQIVNLDLNTLDRLNRFIRLADATSWAYMDINVFMKAIGADEINQKLIEGMAKMDVLMAQYNLNVQELSAFWSDMNTIGVGHTKTPKDLFDRTFNYPTPFYNPDNKLNQPPYHPTYAENPLYQDEVLYWNPYTDSDQNLSHDSSIRKRLVAALGVSDDELTLIAQQVMDVLSITNNQIPLDVPTLTLFYRYATQAYTLALPVKDYLVLLGLIGAKQIDSISDFMGVGAVTRWMKKSNFNVYELQYIGTGKVNRFVNTVHQDKEIRLMLQDLWSQSVAWLINDQSFVFQGISIQDSSVIGRQLIATEYANTRGALLNKALNFTDTSDLIKLQNGSFVTDIIDFTESTQALADLESNGVVVGGYLIPSFTVDTDLSFLFQGDAQREDKTDQVRNILTIIKQLSYLIATQPTSFIGKLITQSQSQSAFNDLVTNNIITSNGVLKVRVTETTDLSFLYDGEPNQEAMIADTREVLIQVTGQASYVLATTVNLRTLQYNGTVEQLSGFYNSSTSIISELLALSAGIAGIDNYIALLLNPVDRDSPLPQSIYDLLGNISQLLFVVEKLQLTAEEIQSIAEYPESYGIADLENGFKFSISEIMTISKFKALQQDFNDVNNGLITYFAMPEDSDCKTGEKSKVLSQITGWDQLQICTLIGAYLPDSNEASSVMAIAWLQQAFNIADTLGVDVYYIMSLIKINDLPASDNVNWELYKSYAQSLIDVINAKYDDEKWTEVYDKLMSPILESERDVLADYMIWYLTEDGILLTSRDDLYQFLLIDVSMSGCAKISYIKEGISAVQLYIQRARMNLEVGVNKFELSDKLWAWMSNYRVWEANRKVFLYPENYIDPVLRKRKSTEFNELYDFLLQGEATEDRVTEAYFNYFDKFNVVGNLRIAGTYYRQVDDPTWGESKTLFTFGRTADSPYTYYYRKGVTKGDYKFWTPWEKMEISIGGEFITPVYAYGKLFIYWVDVDRIEGSTIENNSSKDNSTIKGRVKYSYYNFNGQWVQPQTLGEDIVVFYTPNDAYINSIAGYIDSMNINFNPKNVFWRRPYALDIPTKGNDLENIIVMYGDLPNLPPSETQAPPEPPYGSNQDQNELNAMWYNSINRAVKATNEGMIGYTSLTIGQMLTTNMRNDITNLVLMNYNSSPGNPQPYRGMIDVNNYTLNVVQSNNLLYDNFMGDMITRVGDGLPAPQGSTLSLLANLSEGNSSISMVVNQPGWFVFDNGDESFLVMSQESGLKQINDILVVNKGLSDQTNETDLLCTAYTDTPENFADLKFKFDRLSTNVVPQLSQILFTQGIDQLLTIDSQTLSELPFNRFYPGGTRPGSVIPPMSDTLDFNGANGLYFWEVFFYIPFLVANSLSENQQFEQATKWYQYIFNPTDRATIVSNNPNDHYWGFLPFWGVEPQSLEEILTNSEQIAIYNNDPFDPDAIAHLRISAFQKAIVMRYIDNLLNWGDYLYTQDTWESIVEATMLYVMAKDLLGDKPIETGACAERETATFQDILDKYGDDIPEFLIQLENSIDTSQTDGVLLDTKPYNDIDSYFCVGENEKFKAYWDKVEDRLFKIRHCMNIEGQRRQLALFQPPIDPMQLIKASMSGRDITSVVSALVPEVPAYRFSTVLGMAKNVTSTLVQLGGSLLSSLEKKDTEDLSLLRITQEQNVNNMVLNVREQQWEQASANLSALQEGLKSAQARLAHYTGLIEEGLIPTEILNIIATTVANYLNLAGSVMKMSSSIAHLIPNAGSPFAMTYGGIQVGQSLNAVGGYFDMLASYSNFIGSMSLTMAGYQRRASEWEFQQTLADYDISQINEQIEAAELALSIAEQEIAIQQKNIEQNNELENFYRKKFTNKELYQWMVNRLSTTYFQTYKLAFDLALAAEKSYQYERNSNQTFIEYGYWDSLKKGLLAGESLSLGLNQLENAYMVEGKRKMEIKKSISLLLTDPQALIDLKTKGVCFFSFTEKLFDFDYPGQYRRQIKSISISIPAVVGPYQNIRAVLTQLTNKVLLTPDINGVNFLLGGENASTPDNSVLRSNWRASQEIALSTGVNDSGLFQLNFGDERYLPFEGTGAVSTWKFEMPLATNPIDFNSISDIIIELNYDAVAGDSAFRKNVTTLPALAEFSGARLLSMAHQYSDSWYTFMHPNASANTQEMLFKITPAMFRGKLSNMIIEEVSMTLSLIDGETLTGTLTATLDILSADGIEFTFSNTNTDSESVPESITDYYGTWKIVIDKASIPASLQGTDGFIDPAKLLDIGVMISYKGAMQWDNN</sequence>
<name>A0A937G0U4_9BACT</name>
<accession>A0A937G0U4</accession>
<comment type="caution">
    <text evidence="6">The sequence shown here is derived from an EMBL/GenBank/DDBJ whole genome shotgun (WGS) entry which is preliminary data.</text>
</comment>
<dbReference type="RefSeq" id="WP_202858006.1">
    <property type="nucleotide sequence ID" value="NZ_JAEUGD010000064.1"/>
</dbReference>
<keyword evidence="1" id="KW-0843">Virulence</keyword>
<feature type="domain" description="ABC toxin N-terminal" evidence="5">
    <location>
        <begin position="1144"/>
        <end position="1262"/>
    </location>
</feature>
<dbReference type="InterPro" id="IPR041079">
    <property type="entry name" value="Neuraminidase-like"/>
</dbReference>
<dbReference type="InterPro" id="IPR046839">
    <property type="entry name" value="ABC_toxin_N"/>
</dbReference>
<evidence type="ECO:0008006" key="8">
    <source>
        <dbReference type="Google" id="ProtNLM"/>
    </source>
</evidence>
<dbReference type="Pfam" id="PF18413">
    <property type="entry name" value="Neuraminidase"/>
    <property type="match status" value="1"/>
</dbReference>
<keyword evidence="7" id="KW-1185">Reference proteome</keyword>
<feature type="domain" description="Neuraminidase-like" evidence="4">
    <location>
        <begin position="1293"/>
        <end position="1416"/>
    </location>
</feature>
<feature type="domain" description="Tc toxin complex TcA C-terminal TcB-binding" evidence="3">
    <location>
        <begin position="2212"/>
        <end position="2501"/>
    </location>
</feature>